<accession>A0A544SRE2</accession>
<comment type="caution">
    <text evidence="1">The sequence shown here is derived from an EMBL/GenBank/DDBJ whole genome shotgun (WGS) entry which is preliminary data.</text>
</comment>
<reference evidence="1 2" key="1">
    <citation type="submission" date="2019-05" db="EMBL/GenBank/DDBJ databases">
        <title>Psychrobacillus vulpis sp. nov., a new species isolated from feces of a red fox that inhabits in The Tablas de Daimiel Natural Park, Albacete, Spain.</title>
        <authorList>
            <person name="Rodriguez M."/>
            <person name="Reina J.C."/>
            <person name="Bejar V."/>
            <person name="Llamas I."/>
        </authorList>
    </citation>
    <scope>NUCLEOTIDE SEQUENCE [LARGE SCALE GENOMIC DNA]</scope>
    <source>
        <strain evidence="1 2">NEAU-3TGS17</strain>
    </source>
</reference>
<sequence>MNDKTSRLIIVLITVITTILLTACQNGTEEPAIKISSNSVELSSIYYGDLYNEEEVEIEQRLKDFMVGKRFIDLPMIAYGDNIEIEPLNFETGQYEVYDYIVNEKGNIISDYDIPINITSNKEGQIEFTFEESYDFESYKDYAVQGKLIHCILIRCEIDNHSFAFATLVLSGK</sequence>
<dbReference type="PROSITE" id="PS51257">
    <property type="entry name" value="PROKAR_LIPOPROTEIN"/>
    <property type="match status" value="1"/>
</dbReference>
<keyword evidence="2" id="KW-1185">Reference proteome</keyword>
<dbReference type="Proteomes" id="UP000317316">
    <property type="component" value="Unassembled WGS sequence"/>
</dbReference>
<dbReference type="AlphaFoldDB" id="A0A544SRE2"/>
<dbReference type="RefSeq" id="WP_142541038.1">
    <property type="nucleotide sequence ID" value="NZ_BMIE01000013.1"/>
</dbReference>
<organism evidence="1 2">
    <name type="scientific">Psychrobacillus lasiicapitis</name>
    <dbReference type="NCBI Taxonomy" id="1636719"/>
    <lineage>
        <taxon>Bacteria</taxon>
        <taxon>Bacillati</taxon>
        <taxon>Bacillota</taxon>
        <taxon>Bacilli</taxon>
        <taxon>Bacillales</taxon>
        <taxon>Bacillaceae</taxon>
        <taxon>Psychrobacillus</taxon>
    </lineage>
</organism>
<dbReference type="OrthoDB" id="2968625at2"/>
<evidence type="ECO:0000313" key="1">
    <source>
        <dbReference type="EMBL" id="TQR07776.1"/>
    </source>
</evidence>
<evidence type="ECO:0008006" key="3">
    <source>
        <dbReference type="Google" id="ProtNLM"/>
    </source>
</evidence>
<gene>
    <name evidence="1" type="ORF">FG382_22270</name>
</gene>
<dbReference type="EMBL" id="VDGH01000021">
    <property type="protein sequence ID" value="TQR07776.1"/>
    <property type="molecule type" value="Genomic_DNA"/>
</dbReference>
<protein>
    <recommendedName>
        <fullName evidence="3">Lipoprotein</fullName>
    </recommendedName>
</protein>
<evidence type="ECO:0000313" key="2">
    <source>
        <dbReference type="Proteomes" id="UP000317316"/>
    </source>
</evidence>
<name>A0A544SRE2_9BACI</name>
<proteinExistence type="predicted"/>